<dbReference type="InterPro" id="IPR016181">
    <property type="entry name" value="Acyl_CoA_acyltransferase"/>
</dbReference>
<dbReference type="PROSITE" id="PS51186">
    <property type="entry name" value="GNAT"/>
    <property type="match status" value="1"/>
</dbReference>
<dbReference type="Gene3D" id="3.40.630.30">
    <property type="match status" value="1"/>
</dbReference>
<dbReference type="EC" id="2.3.1.-" evidence="2"/>
<reference evidence="2" key="1">
    <citation type="journal article" date="2021" name="PeerJ">
        <title>Extensive microbial diversity within the chicken gut microbiome revealed by metagenomics and culture.</title>
        <authorList>
            <person name="Gilroy R."/>
            <person name="Ravi A."/>
            <person name="Getino M."/>
            <person name="Pursley I."/>
            <person name="Horton D.L."/>
            <person name="Alikhan N.F."/>
            <person name="Baker D."/>
            <person name="Gharbi K."/>
            <person name="Hall N."/>
            <person name="Watson M."/>
            <person name="Adriaenssens E.M."/>
            <person name="Foster-Nyarko E."/>
            <person name="Jarju S."/>
            <person name="Secka A."/>
            <person name="Antonio M."/>
            <person name="Oren A."/>
            <person name="Chaudhuri R.R."/>
            <person name="La Ragione R."/>
            <person name="Hildebrand F."/>
            <person name="Pallen M.J."/>
        </authorList>
    </citation>
    <scope>NUCLEOTIDE SEQUENCE</scope>
    <source>
        <strain evidence="2">B5_2728</strain>
    </source>
</reference>
<gene>
    <name evidence="2" type="ORF">H9882_01850</name>
</gene>
<reference evidence="2" key="2">
    <citation type="submission" date="2021-04" db="EMBL/GenBank/DDBJ databases">
        <authorList>
            <person name="Gilroy R."/>
        </authorList>
    </citation>
    <scope>NUCLEOTIDE SEQUENCE</scope>
    <source>
        <strain evidence="2">B5_2728</strain>
    </source>
</reference>
<sequence length="259" mass="28774">MIETVTTPQQKRRFLRGLSHPAVHGIHAELGAYFKAYHNLSQGPWMFLTSGEGQAPLSIGLRGTTALVSGTACPEELASCLSFLGVKQLRTTGLVPAGWVAAEPVVRMVLTQPVVPPKPWRVELEQQPSLFQVSQLLQNSDSFRGESPQAVEEFYAQTCRMVNQGLAQVWAVQHQGYLVATAGAYSIWPCRAYLSGVETLPSWRGMGLASWLVGYLSQDLQKKGLEVELVCRPKHEGFYQRLGFERREKTAFWVPDTTI</sequence>
<dbReference type="EMBL" id="JAHLFP010000012">
    <property type="protein sequence ID" value="MBU3805638.1"/>
    <property type="molecule type" value="Genomic_DNA"/>
</dbReference>
<dbReference type="Pfam" id="PF00583">
    <property type="entry name" value="Acetyltransf_1"/>
    <property type="match status" value="1"/>
</dbReference>
<dbReference type="InterPro" id="IPR000182">
    <property type="entry name" value="GNAT_dom"/>
</dbReference>
<name>A0A948T1G9_9FIRM</name>
<dbReference type="AlphaFoldDB" id="A0A948T1G9"/>
<dbReference type="SUPFAM" id="SSF55729">
    <property type="entry name" value="Acyl-CoA N-acyltransferases (Nat)"/>
    <property type="match status" value="1"/>
</dbReference>
<evidence type="ECO:0000313" key="3">
    <source>
        <dbReference type="Proteomes" id="UP000713596"/>
    </source>
</evidence>
<evidence type="ECO:0000313" key="2">
    <source>
        <dbReference type="EMBL" id="MBU3805638.1"/>
    </source>
</evidence>
<feature type="domain" description="N-acetyltransferase" evidence="1">
    <location>
        <begin position="122"/>
        <end position="259"/>
    </location>
</feature>
<dbReference type="CDD" id="cd04301">
    <property type="entry name" value="NAT_SF"/>
    <property type="match status" value="1"/>
</dbReference>
<accession>A0A948T1G9</accession>
<organism evidence="2 3">
    <name type="scientific">Candidatus Allofournierella pullistercoris</name>
    <dbReference type="NCBI Taxonomy" id="2838597"/>
    <lineage>
        <taxon>Bacteria</taxon>
        <taxon>Bacillati</taxon>
        <taxon>Bacillota</taxon>
        <taxon>Clostridia</taxon>
        <taxon>Eubacteriales</taxon>
        <taxon>Oscillospiraceae</taxon>
        <taxon>Allofournierella</taxon>
    </lineage>
</organism>
<keyword evidence="2" id="KW-0012">Acyltransferase</keyword>
<dbReference type="Proteomes" id="UP000713596">
    <property type="component" value="Unassembled WGS sequence"/>
</dbReference>
<comment type="caution">
    <text evidence="2">The sequence shown here is derived from an EMBL/GenBank/DDBJ whole genome shotgun (WGS) entry which is preliminary data.</text>
</comment>
<proteinExistence type="predicted"/>
<dbReference type="GO" id="GO:0016747">
    <property type="term" value="F:acyltransferase activity, transferring groups other than amino-acyl groups"/>
    <property type="evidence" value="ECO:0007669"/>
    <property type="project" value="InterPro"/>
</dbReference>
<protein>
    <submittedName>
        <fullName evidence="2">GNAT family N-acetyltransferase</fullName>
        <ecNumber evidence="2">2.3.1.-</ecNumber>
    </submittedName>
</protein>
<keyword evidence="2" id="KW-0808">Transferase</keyword>
<evidence type="ECO:0000259" key="1">
    <source>
        <dbReference type="PROSITE" id="PS51186"/>
    </source>
</evidence>